<evidence type="ECO:0000313" key="1">
    <source>
        <dbReference type="EMBL" id="TGA96661.1"/>
    </source>
</evidence>
<proteinExistence type="predicted"/>
<keyword evidence="2" id="KW-1185">Reference proteome</keyword>
<dbReference type="Proteomes" id="UP000298347">
    <property type="component" value="Unassembled WGS sequence"/>
</dbReference>
<accession>A0A4Z0GJ78</accession>
<comment type="caution">
    <text evidence="1">The sequence shown here is derived from an EMBL/GenBank/DDBJ whole genome shotgun (WGS) entry which is preliminary data.</text>
</comment>
<gene>
    <name evidence="1" type="ORF">E4665_14735</name>
</gene>
<dbReference type="EMBL" id="SRJD01000021">
    <property type="protein sequence ID" value="TGA96661.1"/>
    <property type="molecule type" value="Genomic_DNA"/>
</dbReference>
<dbReference type="SUPFAM" id="SSF48452">
    <property type="entry name" value="TPR-like"/>
    <property type="match status" value="1"/>
</dbReference>
<sequence length="370" mass="43597">MENTKISSIDVADQLNEWYKAILDYDIEKSHALQNKIKNMFQHMEEDQNVLLYYSLLDFRSRLNDQNIERHESIADALQELENKEDHLTGILSYYYWFFKGMYEFKNRNYSSAITYYKAAEEKVNQLNDEIEKATCFYKLSQIYYEMQYTGLSIAYAQMALSIYNKHPDYSRQAFFSELVVAGNLLDQYQFVKAISTFKEAGKSSIITKDKRLDAFVSLNIGIGYNQQSLYQKAEPYIKRAYSLFQMLNDRYVSKALFNLMESYVKRGLRDKAESVYKEGIKKASQWNDAEFIAKLNLIRELLPGFGNKSVIDHEFSVLKELNLYPDIESYSVDFARYFQKMGDAEEAIEYYELNLSVRKMIKEGKKYET</sequence>
<dbReference type="RefSeq" id="WP_135349557.1">
    <property type="nucleotide sequence ID" value="NZ_SRJD01000021.1"/>
</dbReference>
<dbReference type="Pfam" id="PF18801">
    <property type="entry name" value="RapH_N"/>
    <property type="match status" value="1"/>
</dbReference>
<dbReference type="Gene3D" id="1.25.40.10">
    <property type="entry name" value="Tetratricopeptide repeat domain"/>
    <property type="match status" value="2"/>
</dbReference>
<reference evidence="1 2" key="1">
    <citation type="journal article" date="2015" name="Int. J. Syst. Evol. Microbiol.">
        <title>Sporolactobacillus shoreae sp. nov. and Sporolactobacillus spathodeae sp. nov., two spore-forming lactic acid bacteria isolated from tree barks in Thailand.</title>
        <authorList>
            <person name="Thamacharoensuk T."/>
            <person name="Kitahara M."/>
            <person name="Ohkuma M."/>
            <person name="Thongchul N."/>
            <person name="Tanasupawat S."/>
        </authorList>
    </citation>
    <scope>NUCLEOTIDE SEQUENCE [LARGE SCALE GENOMIC DNA]</scope>
    <source>
        <strain evidence="1 2">BK92</strain>
    </source>
</reference>
<dbReference type="InterPro" id="IPR011990">
    <property type="entry name" value="TPR-like_helical_dom_sf"/>
</dbReference>
<protein>
    <submittedName>
        <fullName evidence="1">Uncharacterized protein</fullName>
    </submittedName>
</protein>
<dbReference type="AlphaFoldDB" id="A0A4Z0GJ78"/>
<dbReference type="PANTHER" id="PTHR10098:SF108">
    <property type="entry name" value="TETRATRICOPEPTIDE REPEAT PROTEIN 28"/>
    <property type="match status" value="1"/>
</dbReference>
<dbReference type="OrthoDB" id="2957368at2"/>
<dbReference type="PANTHER" id="PTHR10098">
    <property type="entry name" value="RAPSYN-RELATED"/>
    <property type="match status" value="1"/>
</dbReference>
<dbReference type="SMART" id="SM00028">
    <property type="entry name" value="TPR"/>
    <property type="match status" value="5"/>
</dbReference>
<dbReference type="InterPro" id="IPR019734">
    <property type="entry name" value="TPR_rpt"/>
</dbReference>
<evidence type="ECO:0000313" key="2">
    <source>
        <dbReference type="Proteomes" id="UP000298347"/>
    </source>
</evidence>
<name>A0A4Z0GJ78_9BACL</name>
<organism evidence="1 2">
    <name type="scientific">Sporolactobacillus shoreae</name>
    <dbReference type="NCBI Taxonomy" id="1465501"/>
    <lineage>
        <taxon>Bacteria</taxon>
        <taxon>Bacillati</taxon>
        <taxon>Bacillota</taxon>
        <taxon>Bacilli</taxon>
        <taxon>Bacillales</taxon>
        <taxon>Sporolactobacillaceae</taxon>
        <taxon>Sporolactobacillus</taxon>
    </lineage>
</organism>